<feature type="domain" description="AB hydrolase-1" evidence="1">
    <location>
        <begin position="22"/>
        <end position="127"/>
    </location>
</feature>
<dbReference type="PANTHER" id="PTHR46438">
    <property type="entry name" value="ALPHA/BETA-HYDROLASES SUPERFAMILY PROTEIN"/>
    <property type="match status" value="1"/>
</dbReference>
<dbReference type="InterPro" id="IPR000073">
    <property type="entry name" value="AB_hydrolase_1"/>
</dbReference>
<dbReference type="InterPro" id="IPR029058">
    <property type="entry name" value="AB_hydrolase_fold"/>
</dbReference>
<dbReference type="Pfam" id="PF00561">
    <property type="entry name" value="Abhydrolase_1"/>
    <property type="match status" value="1"/>
</dbReference>
<comment type="caution">
    <text evidence="2">The sequence shown here is derived from an EMBL/GenBank/DDBJ whole genome shotgun (WGS) entry which is preliminary data.</text>
</comment>
<evidence type="ECO:0000313" key="2">
    <source>
        <dbReference type="EMBL" id="RWY49472.1"/>
    </source>
</evidence>
<reference evidence="2 3" key="1">
    <citation type="submission" date="2019-01" db="EMBL/GenBank/DDBJ databases">
        <title>Mucilaginibacter antarcticum sp. nov., isolated from antarctic soil.</title>
        <authorList>
            <person name="Yan Y.-Q."/>
            <person name="Du Z.-J."/>
        </authorList>
    </citation>
    <scope>NUCLEOTIDE SEQUENCE [LARGE SCALE GENOMIC DNA]</scope>
    <source>
        <strain evidence="2 3">F01003</strain>
    </source>
</reference>
<gene>
    <name evidence="2" type="ORF">EPL05_18895</name>
</gene>
<keyword evidence="2" id="KW-0378">Hydrolase</keyword>
<dbReference type="Gene3D" id="3.40.50.1820">
    <property type="entry name" value="alpha/beta hydrolase"/>
    <property type="match status" value="1"/>
</dbReference>
<dbReference type="AlphaFoldDB" id="A0A444MKR9"/>
<evidence type="ECO:0000259" key="1">
    <source>
        <dbReference type="Pfam" id="PF00561"/>
    </source>
</evidence>
<dbReference type="SUPFAM" id="SSF53474">
    <property type="entry name" value="alpha/beta-Hydrolases"/>
    <property type="match status" value="1"/>
</dbReference>
<dbReference type="Proteomes" id="UP000286701">
    <property type="component" value="Unassembled WGS sequence"/>
</dbReference>
<sequence>MGFLDLPGLGTAHYHEYGSGSKPLLAFHGYGMTGRQFHVLEKSILKEYHVYGFDHFFHGESKVEGWSEAQIVAGMPKDMVKAYVEEWFKLHGRQRFSLMGYSIGANIALILLEEYADIIDDVILMAPDGLSVYKGFHFLTHQPVGRFFFKTVTKSKWLAPGLMKGLKKVGFIDESLFNIAYNEIDTEQKRQDVYYTLNLIRLLKPDTAKIAQLINQYHIKCRLIFGKNDNLFPKSVAMPFVNSLANPDVHEVALGHWLVVKELDEYLVNLPQ</sequence>
<organism evidence="2 3">
    <name type="scientific">Mucilaginibacter gilvus</name>
    <dbReference type="NCBI Taxonomy" id="2305909"/>
    <lineage>
        <taxon>Bacteria</taxon>
        <taxon>Pseudomonadati</taxon>
        <taxon>Bacteroidota</taxon>
        <taxon>Sphingobacteriia</taxon>
        <taxon>Sphingobacteriales</taxon>
        <taxon>Sphingobacteriaceae</taxon>
        <taxon>Mucilaginibacter</taxon>
    </lineage>
</organism>
<dbReference type="OrthoDB" id="975949at2"/>
<accession>A0A444MKR9</accession>
<name>A0A444MKR9_9SPHI</name>
<dbReference type="GO" id="GO:0016787">
    <property type="term" value="F:hydrolase activity"/>
    <property type="evidence" value="ECO:0007669"/>
    <property type="project" value="UniProtKB-KW"/>
</dbReference>
<dbReference type="EMBL" id="SBIW01000008">
    <property type="protein sequence ID" value="RWY49472.1"/>
    <property type="molecule type" value="Genomic_DNA"/>
</dbReference>
<evidence type="ECO:0000313" key="3">
    <source>
        <dbReference type="Proteomes" id="UP000286701"/>
    </source>
</evidence>
<dbReference type="RefSeq" id="WP_128535544.1">
    <property type="nucleotide sequence ID" value="NZ_SBIW01000008.1"/>
</dbReference>
<proteinExistence type="predicted"/>
<protein>
    <submittedName>
        <fullName evidence="2">Alpha/beta hydrolase</fullName>
    </submittedName>
</protein>
<keyword evidence="3" id="KW-1185">Reference proteome</keyword>